<dbReference type="RefSeq" id="WP_336917190.1">
    <property type="nucleotide sequence ID" value="NZ_JBANRN010000001.1"/>
</dbReference>
<proteinExistence type="predicted"/>
<organism evidence="1 2">
    <name type="scientific">Alteraurantiacibacter lauratis</name>
    <dbReference type="NCBI Taxonomy" id="2054627"/>
    <lineage>
        <taxon>Bacteria</taxon>
        <taxon>Pseudomonadati</taxon>
        <taxon>Pseudomonadota</taxon>
        <taxon>Alphaproteobacteria</taxon>
        <taxon>Sphingomonadales</taxon>
        <taxon>Erythrobacteraceae</taxon>
        <taxon>Alteraurantiacibacter</taxon>
    </lineage>
</organism>
<reference evidence="2" key="1">
    <citation type="journal article" date="2019" name="Int. J. Syst. Evol. Microbiol.">
        <title>The Global Catalogue of Microorganisms (GCM) 10K type strain sequencing project: providing services to taxonomists for standard genome sequencing and annotation.</title>
        <authorList>
            <consortium name="The Broad Institute Genomics Platform"/>
            <consortium name="The Broad Institute Genome Sequencing Center for Infectious Disease"/>
            <person name="Wu L."/>
            <person name="Ma J."/>
        </authorList>
    </citation>
    <scope>NUCLEOTIDE SEQUENCE [LARGE SCALE GENOMIC DNA]</scope>
    <source>
        <strain evidence="2">KCTC 52606</strain>
    </source>
</reference>
<evidence type="ECO:0000313" key="2">
    <source>
        <dbReference type="Proteomes" id="UP001595378"/>
    </source>
</evidence>
<dbReference type="Proteomes" id="UP001595378">
    <property type="component" value="Unassembled WGS sequence"/>
</dbReference>
<keyword evidence="2" id="KW-1185">Reference proteome</keyword>
<dbReference type="PANTHER" id="PTHR12526">
    <property type="entry name" value="GLYCOSYLTRANSFERASE"/>
    <property type="match status" value="1"/>
</dbReference>
<accession>A0ABV7EDD3</accession>
<dbReference type="SUPFAM" id="SSF53756">
    <property type="entry name" value="UDP-Glycosyltransferase/glycogen phosphorylase"/>
    <property type="match status" value="1"/>
</dbReference>
<name>A0ABV7EDD3_9SPHN</name>
<sequence length="407" mass="43001">MGGDILFLAHRLPFPPDRGDRIRSAHVLRALAEIAPVHVGCFVDDDANRAFEGELAALAASTCVITRRKPLPLAGVEAVLKARPISLAAYADARLSAWVQEKLASGRFAAVFVFSGQMGQFVPQSWQGRLVVDLCDVDSAKFEAYARNARGPMARIHAREGRLLAQVEAALAARADHTLLISEAEAALFASRAPQARSIQVMGNGIDADYFAPDTVKPAAGMVGAGPHLLFTGQMDYPPNVAAVVCMARRILPLVQRDVPGAQFHIVGRAPSAEVRALANIPGCTVHGAVADMRPYLAAADAVVAPLAIARGVQNKVLEAMAMARPIVLSAEAATGIAAEHGVHFAIGGDDAHFAAQIVKLLVNPPVARAMGANARRFVTENQSWPAMLAGMPAFLGMDREEARSAA</sequence>
<dbReference type="InterPro" id="IPR017521">
    <property type="entry name" value="Sugar_tfrase_PEP-CTERM_Stp1"/>
</dbReference>
<evidence type="ECO:0000313" key="1">
    <source>
        <dbReference type="EMBL" id="MFC3099586.1"/>
    </source>
</evidence>
<protein>
    <submittedName>
        <fullName evidence="1">TIGR03087 family PEP-CTERM/XrtA system glycosyltransferase</fullName>
    </submittedName>
</protein>
<dbReference type="Gene3D" id="3.40.50.2000">
    <property type="entry name" value="Glycogen Phosphorylase B"/>
    <property type="match status" value="2"/>
</dbReference>
<dbReference type="NCBIfam" id="TIGR03087">
    <property type="entry name" value="stp1"/>
    <property type="match status" value="1"/>
</dbReference>
<dbReference type="CDD" id="cd03801">
    <property type="entry name" value="GT4_PimA-like"/>
    <property type="match status" value="1"/>
</dbReference>
<dbReference type="Pfam" id="PF13692">
    <property type="entry name" value="Glyco_trans_1_4"/>
    <property type="match status" value="1"/>
</dbReference>
<gene>
    <name evidence="1" type="ORF">ACFODK_01610</name>
</gene>
<dbReference type="PANTHER" id="PTHR12526:SF600">
    <property type="entry name" value="GLYCOSYL TRANSFERASE GROUP 1"/>
    <property type="match status" value="1"/>
</dbReference>
<comment type="caution">
    <text evidence="1">The sequence shown here is derived from an EMBL/GenBank/DDBJ whole genome shotgun (WGS) entry which is preliminary data.</text>
</comment>
<dbReference type="EMBL" id="JBHRSU010000001">
    <property type="protein sequence ID" value="MFC3099586.1"/>
    <property type="molecule type" value="Genomic_DNA"/>
</dbReference>